<dbReference type="AlphaFoldDB" id="A0AA39GXE3"/>
<keyword evidence="1" id="KW-1133">Transmembrane helix</keyword>
<feature type="transmembrane region" description="Helical" evidence="1">
    <location>
        <begin position="9"/>
        <end position="28"/>
    </location>
</feature>
<accession>A0AA39GXE3</accession>
<evidence type="ECO:0000313" key="2">
    <source>
        <dbReference type="EMBL" id="KAK0395317.1"/>
    </source>
</evidence>
<proteinExistence type="predicted"/>
<keyword evidence="1" id="KW-0472">Membrane</keyword>
<reference evidence="2" key="1">
    <citation type="submission" date="2023-06" db="EMBL/GenBank/DDBJ databases">
        <title>Genomic analysis of the entomopathogenic nematode Steinernema hermaphroditum.</title>
        <authorList>
            <person name="Schwarz E.M."/>
            <person name="Heppert J.K."/>
            <person name="Baniya A."/>
            <person name="Schwartz H.T."/>
            <person name="Tan C.-H."/>
            <person name="Antoshechkin I."/>
            <person name="Sternberg P.W."/>
            <person name="Goodrich-Blair H."/>
            <person name="Dillman A.R."/>
        </authorList>
    </citation>
    <scope>NUCLEOTIDE SEQUENCE</scope>
    <source>
        <strain evidence="2">PS9179</strain>
        <tissue evidence="2">Whole animal</tissue>
    </source>
</reference>
<keyword evidence="3" id="KW-1185">Reference proteome</keyword>
<comment type="caution">
    <text evidence="2">The sequence shown here is derived from an EMBL/GenBank/DDBJ whole genome shotgun (WGS) entry which is preliminary data.</text>
</comment>
<evidence type="ECO:0000256" key="1">
    <source>
        <dbReference type="SAM" id="Phobius"/>
    </source>
</evidence>
<dbReference type="EMBL" id="JAUCMV010000005">
    <property type="protein sequence ID" value="KAK0395317.1"/>
    <property type="molecule type" value="Genomic_DNA"/>
</dbReference>
<evidence type="ECO:0000313" key="3">
    <source>
        <dbReference type="Proteomes" id="UP001175271"/>
    </source>
</evidence>
<organism evidence="2 3">
    <name type="scientific">Steinernema hermaphroditum</name>
    <dbReference type="NCBI Taxonomy" id="289476"/>
    <lineage>
        <taxon>Eukaryota</taxon>
        <taxon>Metazoa</taxon>
        <taxon>Ecdysozoa</taxon>
        <taxon>Nematoda</taxon>
        <taxon>Chromadorea</taxon>
        <taxon>Rhabditida</taxon>
        <taxon>Tylenchina</taxon>
        <taxon>Panagrolaimomorpha</taxon>
        <taxon>Strongyloidoidea</taxon>
        <taxon>Steinernematidae</taxon>
        <taxon>Steinernema</taxon>
    </lineage>
</organism>
<protein>
    <submittedName>
        <fullName evidence="2">Uncharacterized protein</fullName>
    </submittedName>
</protein>
<dbReference type="Proteomes" id="UP001175271">
    <property type="component" value="Unassembled WGS sequence"/>
</dbReference>
<name>A0AA39GXE3_9BILA</name>
<gene>
    <name evidence="2" type="ORF">QR680_001225</name>
</gene>
<keyword evidence="1" id="KW-0812">Transmembrane</keyword>
<sequence length="89" mass="10440">MWFLCRIDISWFIMLVITGTSFGEALYMDPLPSPTWNYNTELKMEIFRSRARRQIWPYYQVANPACVGIFGFNARKWCVDYSVPGYPAA</sequence>